<proteinExistence type="predicted"/>
<reference evidence="3" key="2">
    <citation type="submission" date="2023-01" db="EMBL/GenBank/DDBJ databases">
        <authorList>
            <person name="Sun Q."/>
            <person name="Evtushenko L."/>
        </authorList>
    </citation>
    <scope>NUCLEOTIDE SEQUENCE</scope>
    <source>
        <strain evidence="3">VKM Ac-2007</strain>
    </source>
</reference>
<gene>
    <name evidence="3" type="ORF">GCM10017600_54810</name>
</gene>
<organism evidence="3 4">
    <name type="scientific">Streptosporangium carneum</name>
    <dbReference type="NCBI Taxonomy" id="47481"/>
    <lineage>
        <taxon>Bacteria</taxon>
        <taxon>Bacillati</taxon>
        <taxon>Actinomycetota</taxon>
        <taxon>Actinomycetes</taxon>
        <taxon>Streptosporangiales</taxon>
        <taxon>Streptosporangiaceae</taxon>
        <taxon>Streptosporangium</taxon>
    </lineage>
</organism>
<dbReference type="RefSeq" id="WP_271220414.1">
    <property type="nucleotide sequence ID" value="NZ_BAAAVD010000053.1"/>
</dbReference>
<dbReference type="Pfam" id="PF04892">
    <property type="entry name" value="VanZ"/>
    <property type="match status" value="1"/>
</dbReference>
<feature type="transmembrane region" description="Helical" evidence="1">
    <location>
        <begin position="14"/>
        <end position="33"/>
    </location>
</feature>
<feature type="transmembrane region" description="Helical" evidence="1">
    <location>
        <begin position="45"/>
        <end position="62"/>
    </location>
</feature>
<keyword evidence="1" id="KW-1133">Transmembrane helix</keyword>
<feature type="transmembrane region" description="Helical" evidence="1">
    <location>
        <begin position="143"/>
        <end position="160"/>
    </location>
</feature>
<keyword evidence="1" id="KW-0812">Transmembrane</keyword>
<reference evidence="3" key="1">
    <citation type="journal article" date="2014" name="Int. J. Syst. Evol. Microbiol.">
        <title>Complete genome sequence of Corynebacterium casei LMG S-19264T (=DSM 44701T), isolated from a smear-ripened cheese.</title>
        <authorList>
            <consortium name="US DOE Joint Genome Institute (JGI-PGF)"/>
            <person name="Walter F."/>
            <person name="Albersmeier A."/>
            <person name="Kalinowski J."/>
            <person name="Ruckert C."/>
        </authorList>
    </citation>
    <scope>NUCLEOTIDE SEQUENCE</scope>
    <source>
        <strain evidence="3">VKM Ac-2007</strain>
    </source>
</reference>
<name>A0A9W6MFN5_9ACTN</name>
<keyword evidence="4" id="KW-1185">Reference proteome</keyword>
<comment type="caution">
    <text evidence="3">The sequence shown here is derived from an EMBL/GenBank/DDBJ whole genome shotgun (WGS) entry which is preliminary data.</text>
</comment>
<dbReference type="Proteomes" id="UP001143474">
    <property type="component" value="Unassembled WGS sequence"/>
</dbReference>
<dbReference type="AlphaFoldDB" id="A0A9W6MFN5"/>
<keyword evidence="1" id="KW-0472">Membrane</keyword>
<evidence type="ECO:0000256" key="1">
    <source>
        <dbReference type="SAM" id="Phobius"/>
    </source>
</evidence>
<dbReference type="EMBL" id="BSEV01000014">
    <property type="protein sequence ID" value="GLK12073.1"/>
    <property type="molecule type" value="Genomic_DNA"/>
</dbReference>
<accession>A0A9W6MFN5</accession>
<evidence type="ECO:0000313" key="3">
    <source>
        <dbReference type="EMBL" id="GLK12073.1"/>
    </source>
</evidence>
<protein>
    <recommendedName>
        <fullName evidence="2">VanZ-like domain-containing protein</fullName>
    </recommendedName>
</protein>
<dbReference type="InterPro" id="IPR006976">
    <property type="entry name" value="VanZ-like"/>
</dbReference>
<evidence type="ECO:0000313" key="4">
    <source>
        <dbReference type="Proteomes" id="UP001143474"/>
    </source>
</evidence>
<feature type="domain" description="VanZ-like" evidence="2">
    <location>
        <begin position="24"/>
        <end position="158"/>
    </location>
</feature>
<sequence>MPVPVEVFFSNRDLWTPVACLLAVLVGLSIPLSAKAAVLFRSNRLVTFCSLACLAVIAALTLPTRFSSHRQASCTLEGLPGIVSLADPQNLLNASLYVPAAFLGVLVTRRLSAVAVGLAATSVSIELAQLLSDRRNCNLTDMLFNTLGALVGVALAAVVLHRGIRGGLPRETGGGRPR</sequence>
<evidence type="ECO:0000259" key="2">
    <source>
        <dbReference type="Pfam" id="PF04892"/>
    </source>
</evidence>